<comment type="caution">
    <text evidence="2">The sequence shown here is derived from an EMBL/GenBank/DDBJ whole genome shotgun (WGS) entry which is preliminary data.</text>
</comment>
<feature type="compositionally biased region" description="Basic and acidic residues" evidence="1">
    <location>
        <begin position="63"/>
        <end position="77"/>
    </location>
</feature>
<evidence type="ECO:0000256" key="1">
    <source>
        <dbReference type="SAM" id="MobiDB-lite"/>
    </source>
</evidence>
<name>A0A5B0MET2_PUCGR</name>
<feature type="compositionally biased region" description="Basic and acidic residues" evidence="1">
    <location>
        <begin position="41"/>
        <end position="50"/>
    </location>
</feature>
<dbReference type="OrthoDB" id="3344688at2759"/>
<gene>
    <name evidence="2" type="ORF">PGT21_013675</name>
</gene>
<dbReference type="Proteomes" id="UP000324748">
    <property type="component" value="Unassembled WGS sequence"/>
</dbReference>
<dbReference type="EMBL" id="VSWC01000157">
    <property type="protein sequence ID" value="KAA1074616.1"/>
    <property type="molecule type" value="Genomic_DNA"/>
</dbReference>
<feature type="region of interest" description="Disordered" evidence="1">
    <location>
        <begin position="37"/>
        <end position="117"/>
    </location>
</feature>
<reference evidence="2 3" key="1">
    <citation type="submission" date="2019-05" db="EMBL/GenBank/DDBJ databases">
        <title>Emergence of the Ug99 lineage of the wheat stem rust pathogen through somatic hybridization.</title>
        <authorList>
            <person name="Li F."/>
            <person name="Upadhyaya N.M."/>
            <person name="Sperschneider J."/>
            <person name="Matny O."/>
            <person name="Nguyen-Phuc H."/>
            <person name="Mago R."/>
            <person name="Raley C."/>
            <person name="Miller M.E."/>
            <person name="Silverstein K.A.T."/>
            <person name="Henningsen E."/>
            <person name="Hirsch C.D."/>
            <person name="Visser B."/>
            <person name="Pretorius Z.A."/>
            <person name="Steffenson B.J."/>
            <person name="Schwessinger B."/>
            <person name="Dodds P.N."/>
            <person name="Figueroa M."/>
        </authorList>
    </citation>
    <scope>NUCLEOTIDE SEQUENCE [LARGE SCALE GENOMIC DNA]</scope>
    <source>
        <strain evidence="2">21-0</strain>
    </source>
</reference>
<proteinExistence type="predicted"/>
<evidence type="ECO:0000313" key="3">
    <source>
        <dbReference type="Proteomes" id="UP000324748"/>
    </source>
</evidence>
<organism evidence="2 3">
    <name type="scientific">Puccinia graminis f. sp. tritici</name>
    <dbReference type="NCBI Taxonomy" id="56615"/>
    <lineage>
        <taxon>Eukaryota</taxon>
        <taxon>Fungi</taxon>
        <taxon>Dikarya</taxon>
        <taxon>Basidiomycota</taxon>
        <taxon>Pucciniomycotina</taxon>
        <taxon>Pucciniomycetes</taxon>
        <taxon>Pucciniales</taxon>
        <taxon>Pucciniaceae</taxon>
        <taxon>Puccinia</taxon>
    </lineage>
</organism>
<accession>A0A5B0MET2</accession>
<dbReference type="AlphaFoldDB" id="A0A5B0MET2"/>
<keyword evidence="3" id="KW-1185">Reference proteome</keyword>
<evidence type="ECO:0000313" key="2">
    <source>
        <dbReference type="EMBL" id="KAA1074616.1"/>
    </source>
</evidence>
<protein>
    <submittedName>
        <fullName evidence="2">Uncharacterized protein</fullName>
    </submittedName>
</protein>
<sequence>MSSTESEMNALSDGEQESQWLEFLVEELWRKTLAPTLFSIDNKDPSDETNSHSPWGRSHSKPATKDKTKNDGDEKRRTATPSIAHRISQSTGPELLARINQEHHEPQSEQEANASQP</sequence>